<evidence type="ECO:0000313" key="2">
    <source>
        <dbReference type="Proteomes" id="UP000030816"/>
    </source>
</evidence>
<dbReference type="HOGENOM" id="CLU_860750_0_0_1"/>
<dbReference type="PANTHER" id="PTHR38790">
    <property type="entry name" value="2EXR DOMAIN-CONTAINING PROTEIN-RELATED"/>
    <property type="match status" value="1"/>
</dbReference>
<dbReference type="EMBL" id="AZHE01000013">
    <property type="protein sequence ID" value="KHN96877.1"/>
    <property type="molecule type" value="Genomic_DNA"/>
</dbReference>
<dbReference type="OrthoDB" id="5413827at2759"/>
<keyword evidence="2" id="KW-1185">Reference proteome</keyword>
<gene>
    <name evidence="1" type="ORF">MAM_05433</name>
</gene>
<sequence>MTGPALCPALECLDAGFAGIPPAVLSTRLSSLAESSRQRPDLGLKKLGSDSAVTVKNQCTGPCLLLSLPVEIRLQIYDWIYRTSPVRKNLALTGYPLPVRQPRFTTSIEYGDKVPRHGRKMCGSHLLRQDRLYNCVPSNVLVLSRQIYTEAREIPFHSNEFVFENWFSSGLIAASFLLRDVFEPWQAKAMRFARIEARGTDFRDERGFERWRRLSANWVSCVRGLRVLIHVSTDAGSEESGLTGILDGVGERWVVDGCLAQLQVLEKLEVELVTPSWFSDDDKLAWCRALEAILRAHGSRAVVSGVKCDVDSHIQPALSPTSR</sequence>
<protein>
    <submittedName>
        <fullName evidence="1">Uncharacterized protein</fullName>
    </submittedName>
</protein>
<accession>A0A0B2WTT5</accession>
<dbReference type="AlphaFoldDB" id="A0A0B2WTT5"/>
<proteinExistence type="predicted"/>
<comment type="caution">
    <text evidence="1">The sequence shown here is derived from an EMBL/GenBank/DDBJ whole genome shotgun (WGS) entry which is preliminary data.</text>
</comment>
<evidence type="ECO:0000313" key="1">
    <source>
        <dbReference type="EMBL" id="KHN96877.1"/>
    </source>
</evidence>
<reference evidence="1 2" key="1">
    <citation type="journal article" date="2014" name="Proc. Natl. Acad. Sci. U.S.A.">
        <title>Trajectory and genomic determinants of fungal-pathogen speciation and host adaptation.</title>
        <authorList>
            <person name="Hu X."/>
            <person name="Xiao G."/>
            <person name="Zheng P."/>
            <person name="Shang Y."/>
            <person name="Su Y."/>
            <person name="Zhang X."/>
            <person name="Liu X."/>
            <person name="Zhan S."/>
            <person name="St Leger R.J."/>
            <person name="Wang C."/>
        </authorList>
    </citation>
    <scope>NUCLEOTIDE SEQUENCE [LARGE SCALE GENOMIC DNA]</scope>
    <source>
        <strain evidence="1 2">ARSEF 1941</strain>
    </source>
</reference>
<name>A0A0B2WTT5_METAS</name>
<dbReference type="RefSeq" id="XP_040677943.1">
    <property type="nucleotide sequence ID" value="XM_040824231.1"/>
</dbReference>
<organism evidence="1 2">
    <name type="scientific">Metarhizium album (strain ARSEF 1941)</name>
    <dbReference type="NCBI Taxonomy" id="1081103"/>
    <lineage>
        <taxon>Eukaryota</taxon>
        <taxon>Fungi</taxon>
        <taxon>Dikarya</taxon>
        <taxon>Ascomycota</taxon>
        <taxon>Pezizomycotina</taxon>
        <taxon>Sordariomycetes</taxon>
        <taxon>Hypocreomycetidae</taxon>
        <taxon>Hypocreales</taxon>
        <taxon>Clavicipitaceae</taxon>
        <taxon>Metarhizium</taxon>
    </lineage>
</organism>
<dbReference type="GeneID" id="63739888"/>
<dbReference type="Proteomes" id="UP000030816">
    <property type="component" value="Unassembled WGS sequence"/>
</dbReference>